<dbReference type="Gene3D" id="1.20.1250.20">
    <property type="entry name" value="MFS general substrate transporter like domains"/>
    <property type="match status" value="1"/>
</dbReference>
<comment type="caution">
    <text evidence="2">The sequence shown here is derived from an EMBL/GenBank/DDBJ whole genome shotgun (WGS) entry which is preliminary data.</text>
</comment>
<dbReference type="InterPro" id="IPR036259">
    <property type="entry name" value="MFS_trans_sf"/>
</dbReference>
<dbReference type="AlphaFoldDB" id="A0A9P5ZEN3"/>
<dbReference type="OrthoDB" id="3062718at2759"/>
<gene>
    <name evidence="2" type="ORF">BDN70DRAFT_926580</name>
</gene>
<keyword evidence="1" id="KW-1133">Transmembrane helix</keyword>
<feature type="transmembrane region" description="Helical" evidence="1">
    <location>
        <begin position="21"/>
        <end position="43"/>
    </location>
</feature>
<accession>A0A9P5ZEN3</accession>
<protein>
    <submittedName>
        <fullName evidence="2">Uncharacterized protein</fullName>
    </submittedName>
</protein>
<keyword evidence="1" id="KW-0812">Transmembrane</keyword>
<evidence type="ECO:0000256" key="1">
    <source>
        <dbReference type="SAM" id="Phobius"/>
    </source>
</evidence>
<keyword evidence="3" id="KW-1185">Reference proteome</keyword>
<organism evidence="2 3">
    <name type="scientific">Pholiota conissans</name>
    <dbReference type="NCBI Taxonomy" id="109636"/>
    <lineage>
        <taxon>Eukaryota</taxon>
        <taxon>Fungi</taxon>
        <taxon>Dikarya</taxon>
        <taxon>Basidiomycota</taxon>
        <taxon>Agaricomycotina</taxon>
        <taxon>Agaricomycetes</taxon>
        <taxon>Agaricomycetidae</taxon>
        <taxon>Agaricales</taxon>
        <taxon>Agaricineae</taxon>
        <taxon>Strophariaceae</taxon>
        <taxon>Pholiota</taxon>
    </lineage>
</organism>
<evidence type="ECO:0000313" key="3">
    <source>
        <dbReference type="Proteomes" id="UP000807469"/>
    </source>
</evidence>
<sequence>MSGLMTLDRVNSHKRAMMLAYIFSNQEWSSCAGSLVTIIMLLYYKIWHIIVGVSLVPAFAMLYQCLTLPELIKSIKDQQRKMADHEPDVSMSKDEITKLKAAQHAVRSGSCSLLPSAAST</sequence>
<feature type="transmembrane region" description="Helical" evidence="1">
    <location>
        <begin position="49"/>
        <end position="72"/>
    </location>
</feature>
<dbReference type="Proteomes" id="UP000807469">
    <property type="component" value="Unassembled WGS sequence"/>
</dbReference>
<dbReference type="EMBL" id="MU155130">
    <property type="protein sequence ID" value="KAF9486319.1"/>
    <property type="molecule type" value="Genomic_DNA"/>
</dbReference>
<evidence type="ECO:0000313" key="2">
    <source>
        <dbReference type="EMBL" id="KAF9486319.1"/>
    </source>
</evidence>
<proteinExistence type="predicted"/>
<keyword evidence="1" id="KW-0472">Membrane</keyword>
<name>A0A9P5ZEN3_9AGAR</name>
<reference evidence="2" key="1">
    <citation type="submission" date="2020-11" db="EMBL/GenBank/DDBJ databases">
        <authorList>
            <consortium name="DOE Joint Genome Institute"/>
            <person name="Ahrendt S."/>
            <person name="Riley R."/>
            <person name="Andreopoulos W."/>
            <person name="Labutti K."/>
            <person name="Pangilinan J."/>
            <person name="Ruiz-Duenas F.J."/>
            <person name="Barrasa J.M."/>
            <person name="Sanchez-Garcia M."/>
            <person name="Camarero S."/>
            <person name="Miyauchi S."/>
            <person name="Serrano A."/>
            <person name="Linde D."/>
            <person name="Babiker R."/>
            <person name="Drula E."/>
            <person name="Ayuso-Fernandez I."/>
            <person name="Pacheco R."/>
            <person name="Padilla G."/>
            <person name="Ferreira P."/>
            <person name="Barriuso J."/>
            <person name="Kellner H."/>
            <person name="Castanera R."/>
            <person name="Alfaro M."/>
            <person name="Ramirez L."/>
            <person name="Pisabarro A.G."/>
            <person name="Kuo A."/>
            <person name="Tritt A."/>
            <person name="Lipzen A."/>
            <person name="He G."/>
            <person name="Yan M."/>
            <person name="Ng V."/>
            <person name="Cullen D."/>
            <person name="Martin F."/>
            <person name="Rosso M.-N."/>
            <person name="Henrissat B."/>
            <person name="Hibbett D."/>
            <person name="Martinez A.T."/>
            <person name="Grigoriev I.V."/>
        </authorList>
    </citation>
    <scope>NUCLEOTIDE SEQUENCE</scope>
    <source>
        <strain evidence="2">CIRM-BRFM 674</strain>
    </source>
</reference>